<dbReference type="Proteomes" id="UP001218188">
    <property type="component" value="Unassembled WGS sequence"/>
</dbReference>
<protein>
    <recommendedName>
        <fullName evidence="2">Fungal-type protein kinase domain-containing protein</fullName>
    </recommendedName>
</protein>
<gene>
    <name evidence="3" type="ORF">C8F04DRAFT_1228819</name>
</gene>
<evidence type="ECO:0000259" key="2">
    <source>
        <dbReference type="Pfam" id="PF17667"/>
    </source>
</evidence>
<accession>A0AAD6TCB9</accession>
<feature type="compositionally biased region" description="Basic and acidic residues" evidence="1">
    <location>
        <begin position="428"/>
        <end position="440"/>
    </location>
</feature>
<dbReference type="SUPFAM" id="SSF56112">
    <property type="entry name" value="Protein kinase-like (PK-like)"/>
    <property type="match status" value="1"/>
</dbReference>
<dbReference type="InterPro" id="IPR011009">
    <property type="entry name" value="Kinase-like_dom_sf"/>
</dbReference>
<feature type="region of interest" description="Disordered" evidence="1">
    <location>
        <begin position="419"/>
        <end position="440"/>
    </location>
</feature>
<feature type="compositionally biased region" description="Polar residues" evidence="1">
    <location>
        <begin position="62"/>
        <end position="72"/>
    </location>
</feature>
<sequence length="882" mass="98360">MAPMTRTLAALEAETTEVIIQSTILITVDGRSGRSWDCHSRAYTSRSPASVELSKERDVAQASASKTDSTPVKSGGSIEIHLAEELHSRRLKSSDLIERLFGSLVDISSCVEILREFLLMSILSVQKDVNGEWKDVPKTDFKAACADAAIHANEAVTPSEVSPPDPYRWKWGLPTQASEAAVALFFNVVAIAAHAASIRLANAPHHTPPSLRFIALPNPQRAVPLSHDSGAQDCRPDVVAFDLSAFCQAPTANSSSLLFPLDNSPFAYIREKIPDLLRFTDQHKSDNGPAVREFEKWFEEEERKTHLDMARFCWPEVELTVEAKLSDLANAVLQELVYMRQQRRAQPWMRSILGLVVTTKVIGILRADTLGVEQCTFKRDFSRGVLDSIRICLGVVRSTALQRGQHEVFELFHTKTLGPPHLRSNHGRSSETKPSKKAKSEVDVFSAEDPMVEYVHRTVRFITLRGNRLHYSQDGTRPDTRFYVHHLVQDSGSLVGRCTRIFCVSRETESEGDGRNFVGPYALKFYNADCGSDCFKDDLIQLVRDGLAKNVLLPTWEWYYNDALSARGFPPEVVKTYTDAQAAVPNVASNRQEVFAQSDLKRLLVQSADYDEFAKAFIDYVEGIASLAEKDIVHRDLSIGNVLLSKDMACSPSFLSDAVASAEVILDTSVAFTQRTLEQRIGGLIHDFDMAGRAHPPPDMATGDSGSKFDRLRALVKTNKPAERPAPSAQSGGPRKGVRTGTPPFMAIRLLINGPPHLAAYDLHSLLFVLVLFFWSYPMFLPDVPFPKPVPAQSRKWPPEVLRWANPVGFSLVERGALKRAFFLNPLTLRDTLVRTLDGDLWTQDPAFLSFFWALYIALWTKSDQGDWVDRPNVTAGEVQRR</sequence>
<reference evidence="3" key="1">
    <citation type="submission" date="2023-03" db="EMBL/GenBank/DDBJ databases">
        <title>Massive genome expansion in bonnet fungi (Mycena s.s.) driven by repeated elements and novel gene families across ecological guilds.</title>
        <authorList>
            <consortium name="Lawrence Berkeley National Laboratory"/>
            <person name="Harder C.B."/>
            <person name="Miyauchi S."/>
            <person name="Viragh M."/>
            <person name="Kuo A."/>
            <person name="Thoen E."/>
            <person name="Andreopoulos B."/>
            <person name="Lu D."/>
            <person name="Skrede I."/>
            <person name="Drula E."/>
            <person name="Henrissat B."/>
            <person name="Morin E."/>
            <person name="Kohler A."/>
            <person name="Barry K."/>
            <person name="LaButti K."/>
            <person name="Morin E."/>
            <person name="Salamov A."/>
            <person name="Lipzen A."/>
            <person name="Mereny Z."/>
            <person name="Hegedus B."/>
            <person name="Baldrian P."/>
            <person name="Stursova M."/>
            <person name="Weitz H."/>
            <person name="Taylor A."/>
            <person name="Grigoriev I.V."/>
            <person name="Nagy L.G."/>
            <person name="Martin F."/>
            <person name="Kauserud H."/>
        </authorList>
    </citation>
    <scope>NUCLEOTIDE SEQUENCE</scope>
    <source>
        <strain evidence="3">CBHHK200</strain>
    </source>
</reference>
<keyword evidence="4" id="KW-1185">Reference proteome</keyword>
<dbReference type="GO" id="GO:0004672">
    <property type="term" value="F:protein kinase activity"/>
    <property type="evidence" value="ECO:0007669"/>
    <property type="project" value="InterPro"/>
</dbReference>
<dbReference type="InterPro" id="IPR008266">
    <property type="entry name" value="Tyr_kinase_AS"/>
</dbReference>
<dbReference type="Gene3D" id="1.10.510.10">
    <property type="entry name" value="Transferase(Phosphotransferase) domain 1"/>
    <property type="match status" value="1"/>
</dbReference>
<dbReference type="Pfam" id="PF17667">
    <property type="entry name" value="Pkinase_fungal"/>
    <property type="match status" value="1"/>
</dbReference>
<feature type="region of interest" description="Disordered" evidence="1">
    <location>
        <begin position="47"/>
        <end position="74"/>
    </location>
</feature>
<evidence type="ECO:0000313" key="4">
    <source>
        <dbReference type="Proteomes" id="UP001218188"/>
    </source>
</evidence>
<proteinExistence type="predicted"/>
<dbReference type="AlphaFoldDB" id="A0AAD6TCB9"/>
<dbReference type="PROSITE" id="PS00109">
    <property type="entry name" value="PROTEIN_KINASE_TYR"/>
    <property type="match status" value="1"/>
</dbReference>
<comment type="caution">
    <text evidence="3">The sequence shown here is derived from an EMBL/GenBank/DDBJ whole genome shotgun (WGS) entry which is preliminary data.</text>
</comment>
<name>A0AAD6TCB9_9AGAR</name>
<evidence type="ECO:0000256" key="1">
    <source>
        <dbReference type="SAM" id="MobiDB-lite"/>
    </source>
</evidence>
<evidence type="ECO:0000313" key="3">
    <source>
        <dbReference type="EMBL" id="KAJ7043939.1"/>
    </source>
</evidence>
<feature type="domain" description="Fungal-type protein kinase" evidence="2">
    <location>
        <begin position="599"/>
        <end position="771"/>
    </location>
</feature>
<organism evidence="3 4">
    <name type="scientific">Mycena alexandri</name>
    <dbReference type="NCBI Taxonomy" id="1745969"/>
    <lineage>
        <taxon>Eukaryota</taxon>
        <taxon>Fungi</taxon>
        <taxon>Dikarya</taxon>
        <taxon>Basidiomycota</taxon>
        <taxon>Agaricomycotina</taxon>
        <taxon>Agaricomycetes</taxon>
        <taxon>Agaricomycetidae</taxon>
        <taxon>Agaricales</taxon>
        <taxon>Marasmiineae</taxon>
        <taxon>Mycenaceae</taxon>
        <taxon>Mycena</taxon>
    </lineage>
</organism>
<dbReference type="EMBL" id="JARJCM010000008">
    <property type="protein sequence ID" value="KAJ7043939.1"/>
    <property type="molecule type" value="Genomic_DNA"/>
</dbReference>
<dbReference type="InterPro" id="IPR040976">
    <property type="entry name" value="Pkinase_fungal"/>
</dbReference>